<dbReference type="HOGENOM" id="CLU_1439120_0_0_9"/>
<name>D4JVJ9_9FIRM</name>
<proteinExistence type="predicted"/>
<dbReference type="Proteomes" id="UP000008803">
    <property type="component" value="Chromosome"/>
</dbReference>
<dbReference type="BioCyc" id="ESIR657319:G136K-1777-MONOMER"/>
<protein>
    <submittedName>
        <fullName evidence="1">Uncharacterized protein</fullName>
    </submittedName>
</protein>
<accession>D4JVJ9</accession>
<evidence type="ECO:0000313" key="2">
    <source>
        <dbReference type="Proteomes" id="UP000008803"/>
    </source>
</evidence>
<sequence>MTKRKPATETCLFCGRKIPDRSNADTIREFVCRFQQTASESTTTLLGNRIVTYRISPEELEELMDNMIAEVIGEDSMMKAWLAKETVNFRATVVFAETRGKAKSAALITDCCEGANFCDIEVRRVPQMDKYYVEGKTKMDWSDPKDRVALVKECSFCCRHPIAEDCKGCSAKEFCDEAVQKEEHLNDR</sequence>
<reference evidence="1 2" key="2">
    <citation type="submission" date="2010-03" db="EMBL/GenBank/DDBJ databases">
        <authorList>
            <person name="Pajon A."/>
        </authorList>
    </citation>
    <scope>NUCLEOTIDE SEQUENCE [LARGE SCALE GENOMIC DNA]</scope>
    <source>
        <strain evidence="1 2">70/3</strain>
    </source>
</reference>
<dbReference type="KEGG" id="esu:EUS_21000"/>
<dbReference type="AlphaFoldDB" id="D4JVJ9"/>
<reference evidence="1 2" key="1">
    <citation type="submission" date="2010-03" db="EMBL/GenBank/DDBJ databases">
        <title>The genome sequence of Eubacterium siraeum 70/3.</title>
        <authorList>
            <consortium name="metaHIT consortium -- http://www.metahit.eu/"/>
            <person name="Pajon A."/>
            <person name="Turner K."/>
            <person name="Parkhill J."/>
            <person name="Duncan S."/>
            <person name="Flint H."/>
        </authorList>
    </citation>
    <scope>NUCLEOTIDE SEQUENCE [LARGE SCALE GENOMIC DNA]</scope>
    <source>
        <strain evidence="1 2">70/3</strain>
    </source>
</reference>
<evidence type="ECO:0000313" key="1">
    <source>
        <dbReference type="EMBL" id="CBK97118.1"/>
    </source>
</evidence>
<dbReference type="PATRIC" id="fig|657319.3.peg.2512"/>
<organism evidence="1 2">
    <name type="scientific">[Eubacterium] siraeum 70/3</name>
    <dbReference type="NCBI Taxonomy" id="657319"/>
    <lineage>
        <taxon>Bacteria</taxon>
        <taxon>Bacillati</taxon>
        <taxon>Bacillota</taxon>
        <taxon>Clostridia</taxon>
        <taxon>Eubacteriales</taxon>
        <taxon>Oscillospiraceae</taxon>
        <taxon>Oscillospiraceae incertae sedis</taxon>
    </lineage>
</organism>
<dbReference type="EMBL" id="FP929044">
    <property type="protein sequence ID" value="CBK97118.1"/>
    <property type="molecule type" value="Genomic_DNA"/>
</dbReference>
<gene>
    <name evidence="1" type="ORF">EUS_21000</name>
</gene>